<dbReference type="AlphaFoldDB" id="A0A840CJE7"/>
<reference evidence="1 2" key="1">
    <citation type="submission" date="2020-08" db="EMBL/GenBank/DDBJ databases">
        <title>Genomic Encyclopedia of Type Strains, Phase IV (KMG-IV): sequencing the most valuable type-strain genomes for metagenomic binning, comparative biology and taxonomic classification.</title>
        <authorList>
            <person name="Goeker M."/>
        </authorList>
    </citation>
    <scope>NUCLEOTIDE SEQUENCE [LARGE SCALE GENOMIC DNA]</scope>
    <source>
        <strain evidence="1 2">DSM 104969</strain>
    </source>
</reference>
<dbReference type="Proteomes" id="UP000555103">
    <property type="component" value="Unassembled WGS sequence"/>
</dbReference>
<evidence type="ECO:0000313" key="2">
    <source>
        <dbReference type="Proteomes" id="UP000555103"/>
    </source>
</evidence>
<keyword evidence="2" id="KW-1185">Reference proteome</keyword>
<organism evidence="1 2">
    <name type="scientific">Dysgonomonas hofstadii</name>
    <dbReference type="NCBI Taxonomy" id="637886"/>
    <lineage>
        <taxon>Bacteria</taxon>
        <taxon>Pseudomonadati</taxon>
        <taxon>Bacteroidota</taxon>
        <taxon>Bacteroidia</taxon>
        <taxon>Bacteroidales</taxon>
        <taxon>Dysgonomonadaceae</taxon>
        <taxon>Dysgonomonas</taxon>
    </lineage>
</organism>
<accession>A0A840CJE7</accession>
<gene>
    <name evidence="1" type="ORF">GGR21_000686</name>
</gene>
<comment type="caution">
    <text evidence="1">The sequence shown here is derived from an EMBL/GenBank/DDBJ whole genome shotgun (WGS) entry which is preliminary data.</text>
</comment>
<dbReference type="EMBL" id="JACIEP010000002">
    <property type="protein sequence ID" value="MBB4034799.1"/>
    <property type="molecule type" value="Genomic_DNA"/>
</dbReference>
<evidence type="ECO:0000313" key="1">
    <source>
        <dbReference type="EMBL" id="MBB4034799.1"/>
    </source>
</evidence>
<proteinExistence type="predicted"/>
<protein>
    <submittedName>
        <fullName evidence="1">Uncharacterized protein</fullName>
    </submittedName>
</protein>
<name>A0A840CJE7_9BACT</name>
<sequence>MKGIEKSKHEHLIKCLEELHLYTTDRDKAREVEAEITTLTEIYERYISFMQGVESQADRYNSLYKDIQLNTYKELRKVRHKQKK</sequence>
<dbReference type="RefSeq" id="WP_183305744.1">
    <property type="nucleotide sequence ID" value="NZ_JACIEP010000002.1"/>
</dbReference>